<dbReference type="Pfam" id="PF19054">
    <property type="entry name" value="DUF5753"/>
    <property type="match status" value="1"/>
</dbReference>
<dbReference type="InterPro" id="IPR010982">
    <property type="entry name" value="Lambda_DNA-bd_dom_sf"/>
</dbReference>
<dbReference type="Proteomes" id="UP001500908">
    <property type="component" value="Unassembled WGS sequence"/>
</dbReference>
<dbReference type="SUPFAM" id="SSF47413">
    <property type="entry name" value="lambda repressor-like DNA-binding domains"/>
    <property type="match status" value="1"/>
</dbReference>
<proteinExistence type="predicted"/>
<gene>
    <name evidence="2" type="ORF">GCM10022402_04220</name>
</gene>
<dbReference type="InterPro" id="IPR001387">
    <property type="entry name" value="Cro/C1-type_HTH"/>
</dbReference>
<keyword evidence="3" id="KW-1185">Reference proteome</keyword>
<dbReference type="EMBL" id="BAABDD010000001">
    <property type="protein sequence ID" value="GAA3726649.1"/>
    <property type="molecule type" value="Genomic_DNA"/>
</dbReference>
<reference evidence="3" key="1">
    <citation type="journal article" date="2019" name="Int. J. Syst. Evol. Microbiol.">
        <title>The Global Catalogue of Microorganisms (GCM) 10K type strain sequencing project: providing services to taxonomists for standard genome sequencing and annotation.</title>
        <authorList>
            <consortium name="The Broad Institute Genomics Platform"/>
            <consortium name="The Broad Institute Genome Sequencing Center for Infectious Disease"/>
            <person name="Wu L."/>
            <person name="Ma J."/>
        </authorList>
    </citation>
    <scope>NUCLEOTIDE SEQUENCE [LARGE SCALE GENOMIC DNA]</scope>
    <source>
        <strain evidence="3">JCM 17137</strain>
    </source>
</reference>
<evidence type="ECO:0000313" key="3">
    <source>
        <dbReference type="Proteomes" id="UP001500908"/>
    </source>
</evidence>
<comment type="caution">
    <text evidence="2">The sequence shown here is derived from an EMBL/GenBank/DDBJ whole genome shotgun (WGS) entry which is preliminary data.</text>
</comment>
<organism evidence="2 3">
    <name type="scientific">Salinactinospora qingdaonensis</name>
    <dbReference type="NCBI Taxonomy" id="702744"/>
    <lineage>
        <taxon>Bacteria</taxon>
        <taxon>Bacillati</taxon>
        <taxon>Actinomycetota</taxon>
        <taxon>Actinomycetes</taxon>
        <taxon>Streptosporangiales</taxon>
        <taxon>Nocardiopsidaceae</taxon>
        <taxon>Salinactinospora</taxon>
    </lineage>
</organism>
<feature type="domain" description="HTH cro/C1-type" evidence="1">
    <location>
        <begin position="20"/>
        <end position="76"/>
    </location>
</feature>
<evidence type="ECO:0000259" key="1">
    <source>
        <dbReference type="PROSITE" id="PS50943"/>
    </source>
</evidence>
<name>A0ABP7F2D4_9ACTN</name>
<dbReference type="PROSITE" id="PS50943">
    <property type="entry name" value="HTH_CROC1"/>
    <property type="match status" value="1"/>
</dbReference>
<dbReference type="InterPro" id="IPR043917">
    <property type="entry name" value="DUF5753"/>
</dbReference>
<dbReference type="SMART" id="SM00530">
    <property type="entry name" value="HTH_XRE"/>
    <property type="match status" value="1"/>
</dbReference>
<dbReference type="Gene3D" id="1.10.260.40">
    <property type="entry name" value="lambda repressor-like DNA-binding domains"/>
    <property type="match status" value="1"/>
</dbReference>
<dbReference type="Pfam" id="PF13560">
    <property type="entry name" value="HTH_31"/>
    <property type="match status" value="1"/>
</dbReference>
<evidence type="ECO:0000313" key="2">
    <source>
        <dbReference type="EMBL" id="GAA3726649.1"/>
    </source>
</evidence>
<dbReference type="CDD" id="cd00093">
    <property type="entry name" value="HTH_XRE"/>
    <property type="match status" value="1"/>
</dbReference>
<sequence>MAMQRPHSPSLRRRRLSAELKRARENMGMTTAQVAGELKWAVGKISKIENAETKRISTPDLDRLLDLYKIRDQETREAMQALARDARERGWWSKYKEIFGERALPDFEAEASSIRSFEALSIPGLLQTPEYAEAIFRGGRYTAPEEVKRRVDFRMARREILLRFNPAHLRAVIDEAALRRVIGDREVMRTQLEHLLYMAQLPNVDVQVLPFEAGAHSALAAPFTILDFPDPLDTPIVYIGTVTDAVFLEEHGDIERCSATFGDVQGAAMSTTRSAAFIKDVIASLESDQ</sequence>
<protein>
    <submittedName>
        <fullName evidence="2">Helix-turn-helix transcriptional regulator</fullName>
    </submittedName>
</protein>
<accession>A0ABP7F2D4</accession>